<proteinExistence type="predicted"/>
<evidence type="ECO:0000313" key="1">
    <source>
        <dbReference type="EMBL" id="QDU42893.1"/>
    </source>
</evidence>
<protein>
    <submittedName>
        <fullName evidence="1">Uncharacterized protein</fullName>
    </submittedName>
</protein>
<dbReference type="Proteomes" id="UP000319383">
    <property type="component" value="Chromosome"/>
</dbReference>
<name>A0A517ZKF4_9PLAN</name>
<gene>
    <name evidence="1" type="ORF">Mal52_13620</name>
</gene>
<accession>A0A517ZKF4</accession>
<dbReference type="KEGG" id="sdyn:Mal52_13620"/>
<dbReference type="AlphaFoldDB" id="A0A517ZKF4"/>
<keyword evidence="2" id="KW-1185">Reference proteome</keyword>
<evidence type="ECO:0000313" key="2">
    <source>
        <dbReference type="Proteomes" id="UP000319383"/>
    </source>
</evidence>
<sequence length="49" mass="5347">MIYDAHRVCDLEPSVCVISSDGGDFALTYVLAPQSAKMSDWCTQTAGHR</sequence>
<reference evidence="1 2" key="1">
    <citation type="submission" date="2019-02" db="EMBL/GenBank/DDBJ databases">
        <title>Deep-cultivation of Planctomycetes and their phenomic and genomic characterization uncovers novel biology.</title>
        <authorList>
            <person name="Wiegand S."/>
            <person name="Jogler M."/>
            <person name="Boedeker C."/>
            <person name="Pinto D."/>
            <person name="Vollmers J."/>
            <person name="Rivas-Marin E."/>
            <person name="Kohn T."/>
            <person name="Peeters S.H."/>
            <person name="Heuer A."/>
            <person name="Rast P."/>
            <person name="Oberbeckmann S."/>
            <person name="Bunk B."/>
            <person name="Jeske O."/>
            <person name="Meyerdierks A."/>
            <person name="Storesund J.E."/>
            <person name="Kallscheuer N."/>
            <person name="Luecker S."/>
            <person name="Lage O.M."/>
            <person name="Pohl T."/>
            <person name="Merkel B.J."/>
            <person name="Hornburger P."/>
            <person name="Mueller R.-W."/>
            <person name="Bruemmer F."/>
            <person name="Labrenz M."/>
            <person name="Spormann A.M."/>
            <person name="Op den Camp H."/>
            <person name="Overmann J."/>
            <person name="Amann R."/>
            <person name="Jetten M.S.M."/>
            <person name="Mascher T."/>
            <person name="Medema M.H."/>
            <person name="Devos D.P."/>
            <person name="Kaster A.-K."/>
            <person name="Ovreas L."/>
            <person name="Rohde M."/>
            <person name="Galperin M.Y."/>
            <person name="Jogler C."/>
        </authorList>
    </citation>
    <scope>NUCLEOTIDE SEQUENCE [LARGE SCALE GENOMIC DNA]</scope>
    <source>
        <strain evidence="1 2">Mal52</strain>
    </source>
</reference>
<organism evidence="1 2">
    <name type="scientific">Symmachiella dynata</name>
    <dbReference type="NCBI Taxonomy" id="2527995"/>
    <lineage>
        <taxon>Bacteria</taxon>
        <taxon>Pseudomonadati</taxon>
        <taxon>Planctomycetota</taxon>
        <taxon>Planctomycetia</taxon>
        <taxon>Planctomycetales</taxon>
        <taxon>Planctomycetaceae</taxon>
        <taxon>Symmachiella</taxon>
    </lineage>
</organism>
<dbReference type="EMBL" id="CP036276">
    <property type="protein sequence ID" value="QDU42893.1"/>
    <property type="molecule type" value="Genomic_DNA"/>
</dbReference>